<dbReference type="InterPro" id="IPR043128">
    <property type="entry name" value="Rev_trsase/Diguanyl_cyclase"/>
</dbReference>
<proteinExistence type="predicted"/>
<dbReference type="PANTHER" id="PTHR24559">
    <property type="entry name" value="TRANSPOSON TY3-I GAG-POL POLYPROTEIN"/>
    <property type="match status" value="1"/>
</dbReference>
<keyword evidence="1" id="KW-0175">Coiled coil</keyword>
<dbReference type="OrthoDB" id="998764at2759"/>
<comment type="caution">
    <text evidence="6">The sequence shown here is derived from an EMBL/GenBank/DDBJ whole genome shotgun (WGS) entry which is preliminary data.</text>
</comment>
<evidence type="ECO:0000259" key="3">
    <source>
        <dbReference type="Pfam" id="PF00078"/>
    </source>
</evidence>
<feature type="domain" description="Tf2-1-like SH3-like" evidence="5">
    <location>
        <begin position="440"/>
        <end position="504"/>
    </location>
</feature>
<dbReference type="AlphaFoldDB" id="A0A5B6V0Q5"/>
<feature type="domain" description="Reverse transcriptase/retrotransposon-derived protein RNase H-like" evidence="4">
    <location>
        <begin position="334"/>
        <end position="375"/>
    </location>
</feature>
<feature type="domain" description="Reverse transcriptase" evidence="3">
    <location>
        <begin position="196"/>
        <end position="333"/>
    </location>
</feature>
<dbReference type="PANTHER" id="PTHR24559:SF444">
    <property type="entry name" value="REVERSE TRANSCRIPTASE DOMAIN-CONTAINING PROTEIN"/>
    <property type="match status" value="1"/>
</dbReference>
<dbReference type="Proteomes" id="UP000325315">
    <property type="component" value="Unassembled WGS sequence"/>
</dbReference>
<protein>
    <submittedName>
        <fullName evidence="6">Transposon Ty3-I Gag-Pol polyprotein</fullName>
    </submittedName>
</protein>
<accession>A0A5B6V0Q5</accession>
<dbReference type="Gene3D" id="3.10.10.10">
    <property type="entry name" value="HIV Type 1 Reverse Transcriptase, subunit A, domain 1"/>
    <property type="match status" value="1"/>
</dbReference>
<dbReference type="CDD" id="cd01647">
    <property type="entry name" value="RT_LTR"/>
    <property type="match status" value="1"/>
</dbReference>
<dbReference type="InterPro" id="IPR043502">
    <property type="entry name" value="DNA/RNA_pol_sf"/>
</dbReference>
<evidence type="ECO:0000313" key="7">
    <source>
        <dbReference type="Proteomes" id="UP000325315"/>
    </source>
</evidence>
<organism evidence="6 7">
    <name type="scientific">Gossypium australe</name>
    <dbReference type="NCBI Taxonomy" id="47621"/>
    <lineage>
        <taxon>Eukaryota</taxon>
        <taxon>Viridiplantae</taxon>
        <taxon>Streptophyta</taxon>
        <taxon>Embryophyta</taxon>
        <taxon>Tracheophyta</taxon>
        <taxon>Spermatophyta</taxon>
        <taxon>Magnoliopsida</taxon>
        <taxon>eudicotyledons</taxon>
        <taxon>Gunneridae</taxon>
        <taxon>Pentapetalae</taxon>
        <taxon>rosids</taxon>
        <taxon>malvids</taxon>
        <taxon>Malvales</taxon>
        <taxon>Malvaceae</taxon>
        <taxon>Malvoideae</taxon>
        <taxon>Gossypium</taxon>
    </lineage>
</organism>
<dbReference type="InterPro" id="IPR053134">
    <property type="entry name" value="RNA-dir_DNA_polymerase"/>
</dbReference>
<evidence type="ECO:0000259" key="4">
    <source>
        <dbReference type="Pfam" id="PF17919"/>
    </source>
</evidence>
<evidence type="ECO:0000256" key="2">
    <source>
        <dbReference type="SAM" id="MobiDB-lite"/>
    </source>
</evidence>
<dbReference type="SUPFAM" id="SSF56672">
    <property type="entry name" value="DNA/RNA polymerases"/>
    <property type="match status" value="1"/>
</dbReference>
<sequence>MCKHFEEGLNEDIKLLVRILELKEFVVLVDREHKVEELSKEKKQAEIEARTLRYSRRDRGIQRLNSRSPALSAASVGSVANPKPRCKHCNKLHFGEYRMRNGASFRCNSLDHYLKDCLEKPKKDIVQNSRPNNPASRGRPPCNPGNVSGSRGVTKDSTVKSEARAPAKTYVIREREEASTPDVIIGITRITAVLFVKKKDGSLRLCIDYQQLKKVTIKNKYPLPRIDYLFDQLKVATVFLKIDLRSGYYQLRVKDSDVPKTTFRTRYRHYEFLVMSFGLTNAPAVFMDLMNRIFRLYLDRFVVVFIDDFLEYSRNENEHADHLRIVLQTLRVKQLLKALLTEAPVLVQPESGKEFVIYSDVSLNGLGCVLMQEVCTLYSNTYVFLPGQTELSEKKIHGVDIICETEEKVKVIRDSLKAASDRQKSYADLKRKEIEFQVEDKVFLKVSPWKKVLRFGRKGKLSSRFIGPYEIIERIGPLAYRLALPPKFDRIHNVFHVSMLRRYRSDPSHVISPAKVKIQPDMTYSEEPIKILAHEMKELINKKVALVKVL</sequence>
<dbReference type="Gene3D" id="3.30.70.270">
    <property type="match status" value="1"/>
</dbReference>
<dbReference type="Pfam" id="PF00078">
    <property type="entry name" value="RVT_1"/>
    <property type="match status" value="1"/>
</dbReference>
<dbReference type="Pfam" id="PF17919">
    <property type="entry name" value="RT_RNaseH_2"/>
    <property type="match status" value="1"/>
</dbReference>
<reference evidence="7" key="1">
    <citation type="journal article" date="2019" name="Plant Biotechnol. J.">
        <title>Genome sequencing of the Australian wild diploid species Gossypium australe highlights disease resistance and delayed gland morphogenesis.</title>
        <authorList>
            <person name="Cai Y."/>
            <person name="Cai X."/>
            <person name="Wang Q."/>
            <person name="Wang P."/>
            <person name="Zhang Y."/>
            <person name="Cai C."/>
            <person name="Xu Y."/>
            <person name="Wang K."/>
            <person name="Zhou Z."/>
            <person name="Wang C."/>
            <person name="Geng S."/>
            <person name="Li B."/>
            <person name="Dong Q."/>
            <person name="Hou Y."/>
            <person name="Wang H."/>
            <person name="Ai P."/>
            <person name="Liu Z."/>
            <person name="Yi F."/>
            <person name="Sun M."/>
            <person name="An G."/>
            <person name="Cheng J."/>
            <person name="Zhang Y."/>
            <person name="Shi Q."/>
            <person name="Xie Y."/>
            <person name="Shi X."/>
            <person name="Chang Y."/>
            <person name="Huang F."/>
            <person name="Chen Y."/>
            <person name="Hong S."/>
            <person name="Mi L."/>
            <person name="Sun Q."/>
            <person name="Zhang L."/>
            <person name="Zhou B."/>
            <person name="Peng R."/>
            <person name="Zhang X."/>
            <person name="Liu F."/>
        </authorList>
    </citation>
    <scope>NUCLEOTIDE SEQUENCE [LARGE SCALE GENOMIC DNA]</scope>
    <source>
        <strain evidence="7">cv. PA1801</strain>
    </source>
</reference>
<evidence type="ECO:0000259" key="5">
    <source>
        <dbReference type="Pfam" id="PF24626"/>
    </source>
</evidence>
<dbReference type="EMBL" id="SMMG02000009">
    <property type="protein sequence ID" value="KAA3462633.1"/>
    <property type="molecule type" value="Genomic_DNA"/>
</dbReference>
<gene>
    <name evidence="6" type="ORF">EPI10_029100</name>
</gene>
<feature type="coiled-coil region" evidence="1">
    <location>
        <begin position="28"/>
        <end position="55"/>
    </location>
</feature>
<dbReference type="Pfam" id="PF24626">
    <property type="entry name" value="SH3_Tf2-1"/>
    <property type="match status" value="1"/>
</dbReference>
<evidence type="ECO:0000256" key="1">
    <source>
        <dbReference type="SAM" id="Coils"/>
    </source>
</evidence>
<keyword evidence="7" id="KW-1185">Reference proteome</keyword>
<feature type="compositionally biased region" description="Polar residues" evidence="2">
    <location>
        <begin position="126"/>
        <end position="135"/>
    </location>
</feature>
<evidence type="ECO:0000313" key="6">
    <source>
        <dbReference type="EMBL" id="KAA3462633.1"/>
    </source>
</evidence>
<dbReference type="InterPro" id="IPR056924">
    <property type="entry name" value="SH3_Tf2-1"/>
</dbReference>
<feature type="region of interest" description="Disordered" evidence="2">
    <location>
        <begin position="122"/>
        <end position="161"/>
    </location>
</feature>
<name>A0A5B6V0Q5_9ROSI</name>
<dbReference type="InterPro" id="IPR000477">
    <property type="entry name" value="RT_dom"/>
</dbReference>
<dbReference type="InterPro" id="IPR041577">
    <property type="entry name" value="RT_RNaseH_2"/>
</dbReference>